<sequence>MDANESQDVHDHVEDPHNYKTSQLAFLDELHGSEPQGRGTLGKQADELEESSAQYSQRLHRFRSAAWTTARGASSTVPMAVVLEALGLAPLYEAYTDAIKYDVPYQPLVLPGLEDLSEQRLFFFAWCCSLCSGERMPKGRALASLRCNLAVANQAPFIKAFARDPGLPMNPAVKCPLW</sequence>
<organism evidence="1 2">
    <name type="scientific">Hyalomma asiaticum</name>
    <name type="common">Tick</name>
    <dbReference type="NCBI Taxonomy" id="266040"/>
    <lineage>
        <taxon>Eukaryota</taxon>
        <taxon>Metazoa</taxon>
        <taxon>Ecdysozoa</taxon>
        <taxon>Arthropoda</taxon>
        <taxon>Chelicerata</taxon>
        <taxon>Arachnida</taxon>
        <taxon>Acari</taxon>
        <taxon>Parasitiformes</taxon>
        <taxon>Ixodida</taxon>
        <taxon>Ixodoidea</taxon>
        <taxon>Ixodidae</taxon>
        <taxon>Hyalomminae</taxon>
        <taxon>Hyalomma</taxon>
    </lineage>
</organism>
<accession>A0ACB7TKY5</accession>
<evidence type="ECO:0000313" key="1">
    <source>
        <dbReference type="EMBL" id="KAH6945519.1"/>
    </source>
</evidence>
<gene>
    <name evidence="1" type="ORF">HPB50_008830</name>
</gene>
<proteinExistence type="predicted"/>
<dbReference type="Proteomes" id="UP000821845">
    <property type="component" value="Chromosome 1"/>
</dbReference>
<comment type="caution">
    <text evidence="1">The sequence shown here is derived from an EMBL/GenBank/DDBJ whole genome shotgun (WGS) entry which is preliminary data.</text>
</comment>
<evidence type="ECO:0000313" key="2">
    <source>
        <dbReference type="Proteomes" id="UP000821845"/>
    </source>
</evidence>
<protein>
    <submittedName>
        <fullName evidence="1">Uncharacterized protein</fullName>
    </submittedName>
</protein>
<dbReference type="EMBL" id="CM023481">
    <property type="protein sequence ID" value="KAH6945519.1"/>
    <property type="molecule type" value="Genomic_DNA"/>
</dbReference>
<keyword evidence="2" id="KW-1185">Reference proteome</keyword>
<name>A0ACB7TKY5_HYAAI</name>
<reference evidence="1" key="1">
    <citation type="submission" date="2020-05" db="EMBL/GenBank/DDBJ databases">
        <title>Large-scale comparative analyses of tick genomes elucidate their genetic diversity and vector capacities.</title>
        <authorList>
            <person name="Jia N."/>
            <person name="Wang J."/>
            <person name="Shi W."/>
            <person name="Du L."/>
            <person name="Sun Y."/>
            <person name="Zhan W."/>
            <person name="Jiang J."/>
            <person name="Wang Q."/>
            <person name="Zhang B."/>
            <person name="Ji P."/>
            <person name="Sakyi L.B."/>
            <person name="Cui X."/>
            <person name="Yuan T."/>
            <person name="Jiang B."/>
            <person name="Yang W."/>
            <person name="Lam T.T.-Y."/>
            <person name="Chang Q."/>
            <person name="Ding S."/>
            <person name="Wang X."/>
            <person name="Zhu J."/>
            <person name="Ruan X."/>
            <person name="Zhao L."/>
            <person name="Wei J."/>
            <person name="Que T."/>
            <person name="Du C."/>
            <person name="Cheng J."/>
            <person name="Dai P."/>
            <person name="Han X."/>
            <person name="Huang E."/>
            <person name="Gao Y."/>
            <person name="Liu J."/>
            <person name="Shao H."/>
            <person name="Ye R."/>
            <person name="Li L."/>
            <person name="Wei W."/>
            <person name="Wang X."/>
            <person name="Wang C."/>
            <person name="Yang T."/>
            <person name="Huo Q."/>
            <person name="Li W."/>
            <person name="Guo W."/>
            <person name="Chen H."/>
            <person name="Zhou L."/>
            <person name="Ni X."/>
            <person name="Tian J."/>
            <person name="Zhou Y."/>
            <person name="Sheng Y."/>
            <person name="Liu T."/>
            <person name="Pan Y."/>
            <person name="Xia L."/>
            <person name="Li J."/>
            <person name="Zhao F."/>
            <person name="Cao W."/>
        </authorList>
    </citation>
    <scope>NUCLEOTIDE SEQUENCE</scope>
    <source>
        <strain evidence="1">Hyas-2018</strain>
    </source>
</reference>